<dbReference type="PANTHER" id="PTHR21266:SF60">
    <property type="entry name" value="3-KETOSTEROID-9-ALPHA-MONOOXYGENASE, OXYGENASE COMPONENT"/>
    <property type="match status" value="1"/>
</dbReference>
<proteinExistence type="predicted"/>
<evidence type="ECO:0000313" key="7">
    <source>
        <dbReference type="EMBL" id="VTR57273.1"/>
    </source>
</evidence>
<evidence type="ECO:0000259" key="6">
    <source>
        <dbReference type="PROSITE" id="PS51296"/>
    </source>
</evidence>
<evidence type="ECO:0000256" key="2">
    <source>
        <dbReference type="ARBA" id="ARBA00022723"/>
    </source>
</evidence>
<dbReference type="EMBL" id="CABEEZ010000141">
    <property type="protein sequence ID" value="VTR57273.1"/>
    <property type="molecule type" value="Genomic_DNA"/>
</dbReference>
<sequence length="139" mass="15382">MTANTTSSAQTVQDYLDQGLRGMWYPVLASWEVGNNPVGITRLEQQIVVWRDKQGAIHALEDRCPHRGARLSMGWNLGDRIACWYHGVEVGGDGEVKDVPAVDRCPLVGQKCLKSYPAKEAYGAVFLYFASLPMNSLPN</sequence>
<keyword evidence="2" id="KW-0479">Metal-binding</keyword>
<gene>
    <name evidence="7" type="primary">kshA</name>
    <name evidence="7" type="ORF">NCTC12965_07332</name>
</gene>
<dbReference type="GO" id="GO:0046872">
    <property type="term" value="F:metal ion binding"/>
    <property type="evidence" value="ECO:0007669"/>
    <property type="project" value="UniProtKB-KW"/>
</dbReference>
<dbReference type="GO" id="GO:0051537">
    <property type="term" value="F:2 iron, 2 sulfur cluster binding"/>
    <property type="evidence" value="ECO:0007669"/>
    <property type="project" value="UniProtKB-KW"/>
</dbReference>
<name>A0A4U9WDS5_SERFO</name>
<evidence type="ECO:0000256" key="1">
    <source>
        <dbReference type="ARBA" id="ARBA00022714"/>
    </source>
</evidence>
<dbReference type="Pfam" id="PF00355">
    <property type="entry name" value="Rieske"/>
    <property type="match status" value="1"/>
</dbReference>
<keyword evidence="5" id="KW-0411">Iron-sulfur</keyword>
<keyword evidence="4" id="KW-0408">Iron</keyword>
<dbReference type="InterPro" id="IPR036922">
    <property type="entry name" value="Rieske_2Fe-2S_sf"/>
</dbReference>
<dbReference type="InterPro" id="IPR017941">
    <property type="entry name" value="Rieske_2Fe-2S"/>
</dbReference>
<dbReference type="Gene3D" id="2.102.10.10">
    <property type="entry name" value="Rieske [2Fe-2S] iron-sulphur domain"/>
    <property type="match status" value="1"/>
</dbReference>
<dbReference type="AlphaFoldDB" id="A0A4U9WDS5"/>
<dbReference type="SUPFAM" id="SSF50022">
    <property type="entry name" value="ISP domain"/>
    <property type="match status" value="1"/>
</dbReference>
<dbReference type="EC" id="1.17.1.-" evidence="7"/>
<evidence type="ECO:0000256" key="4">
    <source>
        <dbReference type="ARBA" id="ARBA00023004"/>
    </source>
</evidence>
<keyword evidence="3 7" id="KW-0560">Oxidoreductase</keyword>
<dbReference type="PANTHER" id="PTHR21266">
    <property type="entry name" value="IRON-SULFUR DOMAIN CONTAINING PROTEIN"/>
    <property type="match status" value="1"/>
</dbReference>
<organism evidence="7">
    <name type="scientific">Serratia fonticola</name>
    <dbReference type="NCBI Taxonomy" id="47917"/>
    <lineage>
        <taxon>Bacteria</taxon>
        <taxon>Pseudomonadati</taxon>
        <taxon>Pseudomonadota</taxon>
        <taxon>Gammaproteobacteria</taxon>
        <taxon>Enterobacterales</taxon>
        <taxon>Yersiniaceae</taxon>
        <taxon>Serratia</taxon>
    </lineage>
</organism>
<dbReference type="InterPro" id="IPR050584">
    <property type="entry name" value="Cholesterol_7-desaturase"/>
</dbReference>
<dbReference type="GO" id="GO:0016491">
    <property type="term" value="F:oxidoreductase activity"/>
    <property type="evidence" value="ECO:0007669"/>
    <property type="project" value="UniProtKB-KW"/>
</dbReference>
<dbReference type="CDD" id="cd03469">
    <property type="entry name" value="Rieske_RO_Alpha_N"/>
    <property type="match status" value="1"/>
</dbReference>
<keyword evidence="1" id="KW-0001">2Fe-2S</keyword>
<reference evidence="7" key="1">
    <citation type="submission" date="2019-05" db="EMBL/GenBank/DDBJ databases">
        <authorList>
            <consortium name="Pathogen Informatics"/>
        </authorList>
    </citation>
    <scope>NUCLEOTIDE SEQUENCE [LARGE SCALE GENOMIC DNA]</scope>
    <source>
        <strain evidence="7">NCTC12965</strain>
    </source>
</reference>
<protein>
    <submittedName>
        <fullName evidence="7">3-ketosteroid-9-alpha-hydroxylase oxygenase subunit</fullName>
        <ecNumber evidence="7">1.17.1.-</ecNumber>
    </submittedName>
</protein>
<feature type="domain" description="Rieske" evidence="6">
    <location>
        <begin position="24"/>
        <end position="127"/>
    </location>
</feature>
<accession>A0A4U9WDS5</accession>
<dbReference type="PROSITE" id="PS51296">
    <property type="entry name" value="RIESKE"/>
    <property type="match status" value="1"/>
</dbReference>
<evidence type="ECO:0000256" key="3">
    <source>
        <dbReference type="ARBA" id="ARBA00023002"/>
    </source>
</evidence>
<evidence type="ECO:0000256" key="5">
    <source>
        <dbReference type="ARBA" id="ARBA00023014"/>
    </source>
</evidence>